<evidence type="ECO:0000256" key="2">
    <source>
        <dbReference type="ARBA" id="ARBA00022692"/>
    </source>
</evidence>
<keyword evidence="4 6" id="KW-0472">Membrane</keyword>
<feature type="transmembrane region" description="Helical" evidence="6">
    <location>
        <begin position="218"/>
        <end position="242"/>
    </location>
</feature>
<dbReference type="GO" id="GO:0016020">
    <property type="term" value="C:membrane"/>
    <property type="evidence" value="ECO:0007669"/>
    <property type="project" value="UniProtKB-SubCell"/>
</dbReference>
<dbReference type="EMBL" id="ML119661">
    <property type="protein sequence ID" value="RPA83998.1"/>
    <property type="molecule type" value="Genomic_DNA"/>
</dbReference>
<dbReference type="AlphaFoldDB" id="A0A3N4IH46"/>
<keyword evidence="2 6" id="KW-0812">Transmembrane</keyword>
<feature type="domain" description="Rhodopsin" evidence="7">
    <location>
        <begin position="45"/>
        <end position="282"/>
    </location>
</feature>
<dbReference type="InterPro" id="IPR049326">
    <property type="entry name" value="Rhodopsin_dom_fungi"/>
</dbReference>
<name>A0A3N4IH46_ASCIM</name>
<comment type="subcellular location">
    <subcellularLocation>
        <location evidence="1">Membrane</location>
        <topology evidence="1">Multi-pass membrane protein</topology>
    </subcellularLocation>
</comment>
<keyword evidence="9" id="KW-1185">Reference proteome</keyword>
<reference evidence="8 9" key="1">
    <citation type="journal article" date="2018" name="Nat. Ecol. Evol.">
        <title>Pezizomycetes genomes reveal the molecular basis of ectomycorrhizal truffle lifestyle.</title>
        <authorList>
            <person name="Murat C."/>
            <person name="Payen T."/>
            <person name="Noel B."/>
            <person name="Kuo A."/>
            <person name="Morin E."/>
            <person name="Chen J."/>
            <person name="Kohler A."/>
            <person name="Krizsan K."/>
            <person name="Balestrini R."/>
            <person name="Da Silva C."/>
            <person name="Montanini B."/>
            <person name="Hainaut M."/>
            <person name="Levati E."/>
            <person name="Barry K.W."/>
            <person name="Belfiori B."/>
            <person name="Cichocki N."/>
            <person name="Clum A."/>
            <person name="Dockter R.B."/>
            <person name="Fauchery L."/>
            <person name="Guy J."/>
            <person name="Iotti M."/>
            <person name="Le Tacon F."/>
            <person name="Lindquist E.A."/>
            <person name="Lipzen A."/>
            <person name="Malagnac F."/>
            <person name="Mello A."/>
            <person name="Molinier V."/>
            <person name="Miyauchi S."/>
            <person name="Poulain J."/>
            <person name="Riccioni C."/>
            <person name="Rubini A."/>
            <person name="Sitrit Y."/>
            <person name="Splivallo R."/>
            <person name="Traeger S."/>
            <person name="Wang M."/>
            <person name="Zifcakova L."/>
            <person name="Wipf D."/>
            <person name="Zambonelli A."/>
            <person name="Paolocci F."/>
            <person name="Nowrousian M."/>
            <person name="Ottonello S."/>
            <person name="Baldrian P."/>
            <person name="Spatafora J.W."/>
            <person name="Henrissat B."/>
            <person name="Nagy L.G."/>
            <person name="Aury J.M."/>
            <person name="Wincker P."/>
            <person name="Grigoriev I.V."/>
            <person name="Bonfante P."/>
            <person name="Martin F.M."/>
        </authorList>
    </citation>
    <scope>NUCLEOTIDE SEQUENCE [LARGE SCALE GENOMIC DNA]</scope>
    <source>
        <strain evidence="8 9">RN42</strain>
    </source>
</reference>
<feature type="transmembrane region" description="Helical" evidence="6">
    <location>
        <begin position="61"/>
        <end position="84"/>
    </location>
</feature>
<accession>A0A3N4IH46</accession>
<keyword evidence="3 6" id="KW-1133">Transmembrane helix</keyword>
<evidence type="ECO:0000256" key="1">
    <source>
        <dbReference type="ARBA" id="ARBA00004141"/>
    </source>
</evidence>
<evidence type="ECO:0000256" key="5">
    <source>
        <dbReference type="ARBA" id="ARBA00038359"/>
    </source>
</evidence>
<evidence type="ECO:0000313" key="9">
    <source>
        <dbReference type="Proteomes" id="UP000275078"/>
    </source>
</evidence>
<organism evidence="8 9">
    <name type="scientific">Ascobolus immersus RN42</name>
    <dbReference type="NCBI Taxonomy" id="1160509"/>
    <lineage>
        <taxon>Eukaryota</taxon>
        <taxon>Fungi</taxon>
        <taxon>Dikarya</taxon>
        <taxon>Ascomycota</taxon>
        <taxon>Pezizomycotina</taxon>
        <taxon>Pezizomycetes</taxon>
        <taxon>Pezizales</taxon>
        <taxon>Ascobolaceae</taxon>
        <taxon>Ascobolus</taxon>
    </lineage>
</organism>
<feature type="transmembrane region" description="Helical" evidence="6">
    <location>
        <begin position="254"/>
        <end position="277"/>
    </location>
</feature>
<dbReference type="STRING" id="1160509.A0A3N4IH46"/>
<dbReference type="InterPro" id="IPR052337">
    <property type="entry name" value="SAT4-like"/>
</dbReference>
<dbReference type="Pfam" id="PF20684">
    <property type="entry name" value="Fung_rhodopsin"/>
    <property type="match status" value="1"/>
</dbReference>
<dbReference type="PANTHER" id="PTHR33048:SF123">
    <property type="entry name" value="INTEGRAL MEMBRANE PROTEIN"/>
    <property type="match status" value="1"/>
</dbReference>
<sequence length="378" mass="41966">MANNPTISLPTDPAAVPQEVIPSRDVQYYGVTFSLLPIAIIFVALRLYCRGKVLGRIGSDDWLMVVALACTIALAIMNCFHVKHGTGTSQIYFDMKDWIPTLKLWYWYQLQYLLSLAMVKFSILAFYLRLSKEKTFRYSVYAVMAVVGVYTVIMLFVNIFECPGRVADAWGPNFPAGCNDLVIVYYWQASFNILTDIIILVLPFPTLRRLQVNQAKKWALFGIFGVGSIAVIASIVRINALYIYQHSKDVPYDAIYLLLWSQIELNVAIISASAPALKPLFRSVFGASVFGKSNQGKSMYGNNGDGTGMGNNSIALKSKNGKNGTQLASVSGDSIMNESEEAINVISQNDLEDGIRKTTNINVSVDERMGNEKYSSPY</sequence>
<comment type="similarity">
    <text evidence="5">Belongs to the SAT4 family.</text>
</comment>
<evidence type="ECO:0000313" key="8">
    <source>
        <dbReference type="EMBL" id="RPA83998.1"/>
    </source>
</evidence>
<feature type="transmembrane region" description="Helical" evidence="6">
    <location>
        <begin position="104"/>
        <end position="128"/>
    </location>
</feature>
<dbReference type="OrthoDB" id="3934549at2759"/>
<evidence type="ECO:0000256" key="4">
    <source>
        <dbReference type="ARBA" id="ARBA00023136"/>
    </source>
</evidence>
<evidence type="ECO:0000259" key="7">
    <source>
        <dbReference type="Pfam" id="PF20684"/>
    </source>
</evidence>
<dbReference type="Proteomes" id="UP000275078">
    <property type="component" value="Unassembled WGS sequence"/>
</dbReference>
<feature type="transmembrane region" description="Helical" evidence="6">
    <location>
        <begin position="185"/>
        <end position="206"/>
    </location>
</feature>
<protein>
    <recommendedName>
        <fullName evidence="7">Rhodopsin domain-containing protein</fullName>
    </recommendedName>
</protein>
<dbReference type="PANTHER" id="PTHR33048">
    <property type="entry name" value="PTH11-LIKE INTEGRAL MEMBRANE PROTEIN (AFU_ORTHOLOGUE AFUA_5G11245)"/>
    <property type="match status" value="1"/>
</dbReference>
<evidence type="ECO:0000256" key="3">
    <source>
        <dbReference type="ARBA" id="ARBA00022989"/>
    </source>
</evidence>
<gene>
    <name evidence="8" type="ORF">BJ508DRAFT_317650</name>
</gene>
<feature type="transmembrane region" description="Helical" evidence="6">
    <location>
        <begin position="140"/>
        <end position="160"/>
    </location>
</feature>
<feature type="transmembrane region" description="Helical" evidence="6">
    <location>
        <begin position="28"/>
        <end position="49"/>
    </location>
</feature>
<evidence type="ECO:0000256" key="6">
    <source>
        <dbReference type="SAM" id="Phobius"/>
    </source>
</evidence>
<proteinExistence type="inferred from homology"/>